<dbReference type="EMBL" id="BCMY01000020">
    <property type="protein sequence ID" value="GAQ46173.1"/>
    <property type="molecule type" value="Genomic_DNA"/>
</dbReference>
<proteinExistence type="predicted"/>
<evidence type="ECO:0000313" key="2">
    <source>
        <dbReference type="Proteomes" id="UP000068243"/>
    </source>
</evidence>
<organism evidence="1 2">
    <name type="scientific">Aspergillus niger</name>
    <dbReference type="NCBI Taxonomy" id="5061"/>
    <lineage>
        <taxon>Eukaryota</taxon>
        <taxon>Fungi</taxon>
        <taxon>Dikarya</taxon>
        <taxon>Ascomycota</taxon>
        <taxon>Pezizomycotina</taxon>
        <taxon>Eurotiomycetes</taxon>
        <taxon>Eurotiomycetidae</taxon>
        <taxon>Eurotiales</taxon>
        <taxon>Aspergillaceae</taxon>
        <taxon>Aspergillus</taxon>
        <taxon>Aspergillus subgen. Circumdati</taxon>
    </lineage>
</organism>
<protein>
    <submittedName>
        <fullName evidence="1">Uncharacterized protein</fullName>
    </submittedName>
</protein>
<sequence>MKASYWCKRTKNTYIMRSMIPFLAAGISLLANTATALYWIPLPKGNGFFLIYAADNDQEAIGCLAEDGKWTNGQVTACGIPYSDGEGYVEGFDGYLKVNSNRVITTAKDEADASDWGSSATVDLTISLISKALPAMILADGGQYLDFGGGGPFWYAAAAPSGAETVELNAVPMDGDQVQNVTLSWLDYDRYKAWSASNDAGEE</sequence>
<evidence type="ECO:0000313" key="1">
    <source>
        <dbReference type="EMBL" id="GAQ46173.1"/>
    </source>
</evidence>
<accession>A0A117E2U6</accession>
<name>A0A117E2U6_ASPNG</name>
<gene>
    <name evidence="1" type="ORF">ABL_08834</name>
</gene>
<dbReference type="OrthoDB" id="4455049at2759"/>
<dbReference type="AlphaFoldDB" id="A0A117E2U6"/>
<dbReference type="Proteomes" id="UP000068243">
    <property type="component" value="Unassembled WGS sequence"/>
</dbReference>
<reference evidence="2" key="1">
    <citation type="journal article" date="2016" name="Genome Announc.">
        <title>Draft genome sequence of Aspergillus niger strain An76.</title>
        <authorList>
            <person name="Gong W."/>
            <person name="Cheng Z."/>
            <person name="Zhang H."/>
            <person name="Liu L."/>
            <person name="Gao P."/>
            <person name="Wang L."/>
        </authorList>
    </citation>
    <scope>NUCLEOTIDE SEQUENCE [LARGE SCALE GENOMIC DNA]</scope>
    <source>
        <strain evidence="2">An76</strain>
    </source>
</reference>
<comment type="caution">
    <text evidence="1">The sequence shown here is derived from an EMBL/GenBank/DDBJ whole genome shotgun (WGS) entry which is preliminary data.</text>
</comment>